<gene>
    <name evidence="2" type="ORF">APZ42_017884</name>
</gene>
<keyword evidence="2" id="KW-0131">Cell cycle</keyword>
<dbReference type="Pfam" id="PF07065">
    <property type="entry name" value="D123"/>
    <property type="match status" value="1"/>
</dbReference>
<dbReference type="OrthoDB" id="360540at2759"/>
<dbReference type="EMBL" id="LRGB01000725">
    <property type="protein sequence ID" value="KZS16265.1"/>
    <property type="molecule type" value="Genomic_DNA"/>
</dbReference>
<keyword evidence="2" id="KW-0132">Cell division</keyword>
<dbReference type="PANTHER" id="PTHR15323:SF6">
    <property type="entry name" value="CELL DIVISION CYCLE PROTEIN 123 HOMOLOG"/>
    <property type="match status" value="1"/>
</dbReference>
<comment type="similarity">
    <text evidence="1">Belongs to the CDC123 family.</text>
</comment>
<protein>
    <submittedName>
        <fullName evidence="2">Cell division cycle protein 123</fullName>
    </submittedName>
</protein>
<evidence type="ECO:0000313" key="2">
    <source>
        <dbReference type="EMBL" id="KZS16265.1"/>
    </source>
</evidence>
<evidence type="ECO:0000313" key="3">
    <source>
        <dbReference type="Proteomes" id="UP000076858"/>
    </source>
</evidence>
<keyword evidence="3" id="KW-1185">Reference proteome</keyword>
<dbReference type="PANTHER" id="PTHR15323">
    <property type="entry name" value="D123 PROTEIN"/>
    <property type="match status" value="1"/>
</dbReference>
<accession>A0A0P5YX02</accession>
<sequence length="341" mass="39037">MKSCEILACSFSEWYPHFKKVTFPSRVIPLSQEFVDYLLADNLVLRSDQALFTYEKGNESSSSDSEDDEEGWIKAESETPALEAPHFEDIDKKIANVIAEFGGKVFVKLNWSSPKDASWIALNNSLQCHMPADVHLLLKSSDFVLHDLTQPFKDCEDHVINSEPVKYDLVLRKWIEINPANEFRCFVRNKILIGISQRDDSIYCAHIEIEKEDIVRDIMSFFNEQIGPKFPLDNYVMDVVRQRKDKIVLVDINPYGITTDALLFDWNENLLQTSNNSEAATCSYSAPDFRFIAEESGIRTNPLRRYCVPEDIAHLTSGEDPYKLMDLLKLRSGQADTTDSD</sequence>
<dbReference type="STRING" id="35525.A0A0P5YX02"/>
<dbReference type="InterPro" id="IPR009772">
    <property type="entry name" value="CDC123"/>
</dbReference>
<reference evidence="2 3" key="1">
    <citation type="submission" date="2016-03" db="EMBL/GenBank/DDBJ databases">
        <title>EvidentialGene: Evidence-directed Construction of Genes on Genomes.</title>
        <authorList>
            <person name="Gilbert D.G."/>
            <person name="Choi J.-H."/>
            <person name="Mockaitis K."/>
            <person name="Colbourne J."/>
            <person name="Pfrender M."/>
        </authorList>
    </citation>
    <scope>NUCLEOTIDE SEQUENCE [LARGE SCALE GENOMIC DNA]</scope>
    <source>
        <strain evidence="2 3">Xinb3</strain>
        <tissue evidence="2">Complete organism</tissue>
    </source>
</reference>
<name>A0A0P5YX02_9CRUS</name>
<dbReference type="Proteomes" id="UP000076858">
    <property type="component" value="Unassembled WGS sequence"/>
</dbReference>
<dbReference type="GO" id="GO:0051301">
    <property type="term" value="P:cell division"/>
    <property type="evidence" value="ECO:0007669"/>
    <property type="project" value="UniProtKB-KW"/>
</dbReference>
<proteinExistence type="inferred from homology"/>
<comment type="caution">
    <text evidence="2">The sequence shown here is derived from an EMBL/GenBank/DDBJ whole genome shotgun (WGS) entry which is preliminary data.</text>
</comment>
<evidence type="ECO:0000256" key="1">
    <source>
        <dbReference type="ARBA" id="ARBA00011047"/>
    </source>
</evidence>
<organism evidence="2 3">
    <name type="scientific">Daphnia magna</name>
    <dbReference type="NCBI Taxonomy" id="35525"/>
    <lineage>
        <taxon>Eukaryota</taxon>
        <taxon>Metazoa</taxon>
        <taxon>Ecdysozoa</taxon>
        <taxon>Arthropoda</taxon>
        <taxon>Crustacea</taxon>
        <taxon>Branchiopoda</taxon>
        <taxon>Diplostraca</taxon>
        <taxon>Cladocera</taxon>
        <taxon>Anomopoda</taxon>
        <taxon>Daphniidae</taxon>
        <taxon>Daphnia</taxon>
    </lineage>
</organism>
<dbReference type="AlphaFoldDB" id="A0A0P5YX02"/>
<dbReference type="GO" id="GO:0005737">
    <property type="term" value="C:cytoplasm"/>
    <property type="evidence" value="ECO:0007669"/>
    <property type="project" value="TreeGrafter"/>
</dbReference>